<evidence type="ECO:0000313" key="12">
    <source>
        <dbReference type="Proteomes" id="UP000501346"/>
    </source>
</evidence>
<proteinExistence type="predicted"/>
<dbReference type="GO" id="GO:0000278">
    <property type="term" value="P:mitotic cell cycle"/>
    <property type="evidence" value="ECO:0007669"/>
    <property type="project" value="TreeGrafter"/>
</dbReference>
<dbReference type="GO" id="GO:0005524">
    <property type="term" value="F:ATP binding"/>
    <property type="evidence" value="ECO:0007669"/>
    <property type="project" value="UniProtKB-KW"/>
</dbReference>
<evidence type="ECO:0000256" key="6">
    <source>
        <dbReference type="ARBA" id="ARBA00022840"/>
    </source>
</evidence>
<evidence type="ECO:0000256" key="2">
    <source>
        <dbReference type="ARBA" id="ARBA00022527"/>
    </source>
</evidence>
<dbReference type="SUPFAM" id="SSF56112">
    <property type="entry name" value="Protein kinase-like (PK-like)"/>
    <property type="match status" value="1"/>
</dbReference>
<dbReference type="EMBL" id="CP048984">
    <property type="protein sequence ID" value="QID78000.1"/>
    <property type="molecule type" value="Genomic_DNA"/>
</dbReference>
<name>A0A6C1DMY4_SACPS</name>
<keyword evidence="6" id="KW-0067">ATP-binding</keyword>
<feature type="region of interest" description="Disordered" evidence="9">
    <location>
        <begin position="228"/>
        <end position="312"/>
    </location>
</feature>
<dbReference type="SMART" id="SM01331">
    <property type="entry name" value="DUF3635"/>
    <property type="match status" value="1"/>
</dbReference>
<evidence type="ECO:0000256" key="4">
    <source>
        <dbReference type="ARBA" id="ARBA00022741"/>
    </source>
</evidence>
<dbReference type="InterPro" id="IPR024604">
    <property type="entry name" value="GSG2_C"/>
</dbReference>
<keyword evidence="3" id="KW-0808">Transferase</keyword>
<reference evidence="11 12" key="1">
    <citation type="journal article" date="2019" name="BMC Genomics">
        <title>Chromosome level assembly and comparative genome analysis confirm lager-brewing yeasts originated from a single hybridization.</title>
        <authorList>
            <person name="Salazar A.N."/>
            <person name="Gorter de Vries A.R."/>
            <person name="van den Broek M."/>
            <person name="Brouwers N."/>
            <person name="de la Torre Cortes P."/>
            <person name="Kuijpers N.G.A."/>
            <person name="Daran J.G."/>
            <person name="Abeel T."/>
        </authorList>
    </citation>
    <scope>NUCLEOTIDE SEQUENCE [LARGE SCALE GENOMIC DNA]</scope>
    <source>
        <strain evidence="11 12">CBS 1483</strain>
    </source>
</reference>
<keyword evidence="4" id="KW-0547">Nucleotide-binding</keyword>
<protein>
    <recommendedName>
        <fullName evidence="1">non-specific serine/threonine protein kinase</fullName>
        <ecNumber evidence="1">2.7.11.1</ecNumber>
    </recommendedName>
</protein>
<evidence type="ECO:0000256" key="9">
    <source>
        <dbReference type="SAM" id="MobiDB-lite"/>
    </source>
</evidence>
<dbReference type="Gene3D" id="1.10.510.10">
    <property type="entry name" value="Transferase(Phosphotransferase) domain 1"/>
    <property type="match status" value="1"/>
</dbReference>
<dbReference type="PANTHER" id="PTHR24419:SF18">
    <property type="entry name" value="SERINE_THREONINE-PROTEIN KINASE HASPIN"/>
    <property type="match status" value="1"/>
</dbReference>
<dbReference type="PANTHER" id="PTHR24419">
    <property type="entry name" value="INTERLEUKIN-1 RECEPTOR-ASSOCIATED KINASE"/>
    <property type="match status" value="1"/>
</dbReference>
<feature type="domain" description="Serine/threonine-protein kinase haspin C-terminal" evidence="10">
    <location>
        <begin position="571"/>
        <end position="669"/>
    </location>
</feature>
<dbReference type="GO" id="GO:0072354">
    <property type="term" value="F:histone H3T3 kinase activity"/>
    <property type="evidence" value="ECO:0007669"/>
    <property type="project" value="TreeGrafter"/>
</dbReference>
<dbReference type="AlphaFoldDB" id="A0A6C1DMY4"/>
<comment type="catalytic activity">
    <reaction evidence="8">
        <text>L-seryl-[protein] + ATP = O-phospho-L-seryl-[protein] + ADP + H(+)</text>
        <dbReference type="Rhea" id="RHEA:17989"/>
        <dbReference type="Rhea" id="RHEA-COMP:9863"/>
        <dbReference type="Rhea" id="RHEA-COMP:11604"/>
        <dbReference type="ChEBI" id="CHEBI:15378"/>
        <dbReference type="ChEBI" id="CHEBI:29999"/>
        <dbReference type="ChEBI" id="CHEBI:30616"/>
        <dbReference type="ChEBI" id="CHEBI:83421"/>
        <dbReference type="ChEBI" id="CHEBI:456216"/>
        <dbReference type="EC" id="2.7.11.1"/>
    </reaction>
</comment>
<dbReference type="OrthoDB" id="5327538at2759"/>
<evidence type="ECO:0000313" key="11">
    <source>
        <dbReference type="EMBL" id="QID78000.1"/>
    </source>
</evidence>
<dbReference type="GO" id="GO:0005737">
    <property type="term" value="C:cytoplasm"/>
    <property type="evidence" value="ECO:0007669"/>
    <property type="project" value="TreeGrafter"/>
</dbReference>
<dbReference type="Pfam" id="PF12330">
    <property type="entry name" value="Haspin_kinase"/>
    <property type="match status" value="1"/>
</dbReference>
<dbReference type="GO" id="GO:0035556">
    <property type="term" value="P:intracellular signal transduction"/>
    <property type="evidence" value="ECO:0007669"/>
    <property type="project" value="TreeGrafter"/>
</dbReference>
<sequence>MNFDAVADQQMTDRRYFALEVAESDDADSSLNSSSMGSPAVDVGRKVYKITSHKGSAEDESQSFFTSSDSPTSKTRPVGKTIENDDYYGKRSSTGSSLKQLFNKININDTAHSSNKENVSQSALSENKLLSPSKRLSKQGLTKVTNSKFRTPLRPISNQSTLSRDEPVKDFRSLKFRSGSDFKCWGDEKTSSHVHSSSVNSVNSFTSTTSSSKWKFWKNDNLLSRSLSSRSVNDQDPNFVQPKPTNSLQKKSSISSFHNSIFGGGKHTEKKRNSGFIMPDHQSTKELNHKHSSSNLSFRSLKHKTSHSSLNKLKVRRKGNTQELNHPIKKTCQISLPVPDQVSKDKIQLKLKNSTSLASLSSEVTPINTLDYNDSILQQILQLCDVKYILHDLREAQSLGLFTLNTRSVQLSHNFWQTYHSDMQTSLICKKVCLGALSDLTTSNLISLHELKSLRLIQGTGGVANLLQAYVVPSNQCENDQNLILYLFFKYQGTPLSRCSNIDYSQALSIFWQCSSILYVAESKFQLEHRNLTLDHILIDSKGNVTLIDMKCCRFLNIDNNKASYTRLDHHYFFEGRGTLQFEIYELMRRMLPQPISWATFEPRTNLLWLYHLSSSLLKMAKKAVVSGALNREENILIELTHLLDPARKHSKTIFKKELVIRTCGDLLSLKGEIMQ</sequence>
<dbReference type="Proteomes" id="UP000501346">
    <property type="component" value="Chromosome ScII"/>
</dbReference>
<feature type="region of interest" description="Disordered" evidence="9">
    <location>
        <begin position="53"/>
        <end position="93"/>
    </location>
</feature>
<gene>
    <name evidence="11" type="primary">ALK2_1</name>
    <name evidence="11" type="ORF">GRS66_000196</name>
</gene>
<feature type="compositionally biased region" description="Polar residues" evidence="9">
    <location>
        <begin position="232"/>
        <end position="259"/>
    </location>
</feature>
<keyword evidence="2" id="KW-0723">Serine/threonine-protein kinase</keyword>
<dbReference type="InterPro" id="IPR011009">
    <property type="entry name" value="Kinase-like_dom_sf"/>
</dbReference>
<feature type="compositionally biased region" description="Polar residues" evidence="9">
    <location>
        <begin position="62"/>
        <end position="75"/>
    </location>
</feature>
<evidence type="ECO:0000256" key="1">
    <source>
        <dbReference type="ARBA" id="ARBA00012513"/>
    </source>
</evidence>
<accession>A0A6C1DMY4</accession>
<keyword evidence="5 11" id="KW-0418">Kinase</keyword>
<organism evidence="11 12">
    <name type="scientific">Saccharomyces pastorianus</name>
    <name type="common">Lager yeast</name>
    <name type="synonym">Saccharomyces cerevisiae x Saccharomyces eubayanus</name>
    <dbReference type="NCBI Taxonomy" id="27292"/>
    <lineage>
        <taxon>Eukaryota</taxon>
        <taxon>Fungi</taxon>
        <taxon>Dikarya</taxon>
        <taxon>Ascomycota</taxon>
        <taxon>Saccharomycotina</taxon>
        <taxon>Saccharomycetes</taxon>
        <taxon>Saccharomycetales</taxon>
        <taxon>Saccharomycetaceae</taxon>
        <taxon>Saccharomyces</taxon>
    </lineage>
</organism>
<dbReference type="EC" id="2.7.11.1" evidence="1"/>
<dbReference type="GO" id="GO:0005634">
    <property type="term" value="C:nucleus"/>
    <property type="evidence" value="ECO:0007669"/>
    <property type="project" value="TreeGrafter"/>
</dbReference>
<evidence type="ECO:0000256" key="7">
    <source>
        <dbReference type="ARBA" id="ARBA00047899"/>
    </source>
</evidence>
<evidence type="ECO:0000256" key="3">
    <source>
        <dbReference type="ARBA" id="ARBA00022679"/>
    </source>
</evidence>
<evidence type="ECO:0000259" key="10">
    <source>
        <dbReference type="SMART" id="SM01331"/>
    </source>
</evidence>
<comment type="catalytic activity">
    <reaction evidence="7">
        <text>L-threonyl-[protein] + ATP = O-phospho-L-threonyl-[protein] + ADP + H(+)</text>
        <dbReference type="Rhea" id="RHEA:46608"/>
        <dbReference type="Rhea" id="RHEA-COMP:11060"/>
        <dbReference type="Rhea" id="RHEA-COMP:11605"/>
        <dbReference type="ChEBI" id="CHEBI:15378"/>
        <dbReference type="ChEBI" id="CHEBI:30013"/>
        <dbReference type="ChEBI" id="CHEBI:30616"/>
        <dbReference type="ChEBI" id="CHEBI:61977"/>
        <dbReference type="ChEBI" id="CHEBI:456216"/>
        <dbReference type="EC" id="2.7.11.1"/>
    </reaction>
</comment>
<evidence type="ECO:0000256" key="5">
    <source>
        <dbReference type="ARBA" id="ARBA00022777"/>
    </source>
</evidence>
<keyword evidence="12" id="KW-1185">Reference proteome</keyword>
<evidence type="ECO:0000256" key="8">
    <source>
        <dbReference type="ARBA" id="ARBA00048679"/>
    </source>
</evidence>